<dbReference type="NCBIfam" id="TIGR01986">
    <property type="entry name" value="glut_syn_euk"/>
    <property type="match status" value="1"/>
</dbReference>
<evidence type="ECO:0000313" key="16">
    <source>
        <dbReference type="Proteomes" id="UP001210925"/>
    </source>
</evidence>
<evidence type="ECO:0000313" key="15">
    <source>
        <dbReference type="EMBL" id="KAJ3258080.1"/>
    </source>
</evidence>
<evidence type="ECO:0000256" key="2">
    <source>
        <dbReference type="ARBA" id="ARBA00010385"/>
    </source>
</evidence>
<dbReference type="PANTHER" id="PTHR11130:SF0">
    <property type="entry name" value="GLUTATHIONE SYNTHETASE"/>
    <property type="match status" value="1"/>
</dbReference>
<dbReference type="InterPro" id="IPR016185">
    <property type="entry name" value="PreATP-grasp_dom_sf"/>
</dbReference>
<name>A0AAD5UH90_9FUNG</name>
<comment type="pathway">
    <text evidence="1 10">Sulfur metabolism; glutathione biosynthesis; glutathione from L-cysteine and L-glutamate: step 2/2.</text>
</comment>
<accession>A0AAD5UH90</accession>
<evidence type="ECO:0000256" key="9">
    <source>
        <dbReference type="ARBA" id="ARBA00022842"/>
    </source>
</evidence>
<feature type="binding site" evidence="11">
    <location>
        <position position="223"/>
    </location>
    <ligand>
        <name>ATP</name>
        <dbReference type="ChEBI" id="CHEBI:30616"/>
    </ligand>
</feature>
<feature type="binding site" evidence="11">
    <location>
        <position position="366"/>
    </location>
    <ligand>
        <name>ATP</name>
        <dbReference type="ChEBI" id="CHEBI:30616"/>
    </ligand>
</feature>
<dbReference type="Gene3D" id="1.10.1080.10">
    <property type="entry name" value="Glutathione Synthetase, Chain A, domain 3"/>
    <property type="match status" value="1"/>
</dbReference>
<evidence type="ECO:0000256" key="13">
    <source>
        <dbReference type="PIRSR" id="PIRSR001558-3"/>
    </source>
</evidence>
<comment type="caution">
    <text evidence="15">The sequence shown here is derived from an EMBL/GenBank/DDBJ whole genome shotgun (WGS) entry which is preliminary data.</text>
</comment>
<comment type="catalytic activity">
    <reaction evidence="10">
        <text>gamma-L-glutamyl-L-cysteine + glycine + ATP = glutathione + ADP + phosphate + H(+)</text>
        <dbReference type="Rhea" id="RHEA:13557"/>
        <dbReference type="ChEBI" id="CHEBI:15378"/>
        <dbReference type="ChEBI" id="CHEBI:30616"/>
        <dbReference type="ChEBI" id="CHEBI:43474"/>
        <dbReference type="ChEBI" id="CHEBI:57305"/>
        <dbReference type="ChEBI" id="CHEBI:57925"/>
        <dbReference type="ChEBI" id="CHEBI:58173"/>
        <dbReference type="ChEBI" id="CHEBI:456216"/>
        <dbReference type="EC" id="6.3.2.3"/>
    </reaction>
</comment>
<protein>
    <recommendedName>
        <fullName evidence="10">Glutathione synthetase</fullName>
        <shortName evidence="10">GSH-S</shortName>
        <ecNumber evidence="10">6.3.2.3</ecNumber>
    </recommendedName>
</protein>
<organism evidence="15 16">
    <name type="scientific">Boothiomyces macroporosus</name>
    <dbReference type="NCBI Taxonomy" id="261099"/>
    <lineage>
        <taxon>Eukaryota</taxon>
        <taxon>Fungi</taxon>
        <taxon>Fungi incertae sedis</taxon>
        <taxon>Chytridiomycota</taxon>
        <taxon>Chytridiomycota incertae sedis</taxon>
        <taxon>Chytridiomycetes</taxon>
        <taxon>Rhizophydiales</taxon>
        <taxon>Terramycetaceae</taxon>
        <taxon>Boothiomyces</taxon>
    </lineage>
</organism>
<dbReference type="FunFam" id="3.40.50.1760:FF:000001">
    <property type="entry name" value="Glutathione synthetase"/>
    <property type="match status" value="1"/>
</dbReference>
<keyword evidence="9 10" id="KW-0460">Magnesium</keyword>
<dbReference type="GO" id="GO:0043295">
    <property type="term" value="F:glutathione binding"/>
    <property type="evidence" value="ECO:0007669"/>
    <property type="project" value="UniProtKB-UniRule"/>
</dbReference>
<dbReference type="InterPro" id="IPR014042">
    <property type="entry name" value="Glutathione_synthase_a-hlx"/>
</dbReference>
<dbReference type="InterPro" id="IPR004887">
    <property type="entry name" value="GSH_synth_subst-bd"/>
</dbReference>
<dbReference type="GO" id="GO:0000287">
    <property type="term" value="F:magnesium ion binding"/>
    <property type="evidence" value="ECO:0007669"/>
    <property type="project" value="UniProtKB-UniRule"/>
</dbReference>
<dbReference type="Proteomes" id="UP001210925">
    <property type="component" value="Unassembled WGS sequence"/>
</dbReference>
<dbReference type="FunFam" id="3.30.1490.50:FF:000002">
    <property type="entry name" value="Glutathione synthetase"/>
    <property type="match status" value="1"/>
</dbReference>
<dbReference type="Pfam" id="PF03917">
    <property type="entry name" value="GSH_synth_ATP"/>
    <property type="match status" value="1"/>
</dbReference>
<evidence type="ECO:0000256" key="5">
    <source>
        <dbReference type="ARBA" id="ARBA00022684"/>
    </source>
</evidence>
<gene>
    <name evidence="15" type="ORF">HK103_004073</name>
</gene>
<feature type="binding site" evidence="11">
    <location>
        <position position="50"/>
    </location>
    <ligand>
        <name>ATP</name>
        <dbReference type="ChEBI" id="CHEBI:30616"/>
    </ligand>
</feature>
<dbReference type="Pfam" id="PF03199">
    <property type="entry name" value="GSH_synthase"/>
    <property type="match status" value="1"/>
</dbReference>
<dbReference type="Gene3D" id="3.30.470.20">
    <property type="entry name" value="ATP-grasp fold, B domain"/>
    <property type="match status" value="1"/>
</dbReference>
<feature type="binding site" evidence="12">
    <location>
        <position position="284"/>
    </location>
    <ligand>
        <name>Mg(2+)</name>
        <dbReference type="ChEBI" id="CHEBI:18420"/>
    </ligand>
</feature>
<keyword evidence="4 10" id="KW-0436">Ligase</keyword>
<evidence type="ECO:0000256" key="7">
    <source>
        <dbReference type="ARBA" id="ARBA00022741"/>
    </source>
</evidence>
<dbReference type="GO" id="GO:0005829">
    <property type="term" value="C:cytosol"/>
    <property type="evidence" value="ECO:0007669"/>
    <property type="project" value="TreeGrafter"/>
</dbReference>
<evidence type="ECO:0000259" key="14">
    <source>
        <dbReference type="Pfam" id="PF03199"/>
    </source>
</evidence>
<feature type="binding site" evidence="13">
    <location>
        <begin position="184"/>
        <end position="187"/>
    </location>
    <ligand>
        <name>substrate</name>
    </ligand>
</feature>
<feature type="binding site" evidence="11">
    <location>
        <position position="372"/>
    </location>
    <ligand>
        <name>ATP</name>
        <dbReference type="ChEBI" id="CHEBI:30616"/>
    </ligand>
</feature>
<evidence type="ECO:0000256" key="6">
    <source>
        <dbReference type="ARBA" id="ARBA00022723"/>
    </source>
</evidence>
<feature type="binding site" evidence="11">
    <location>
        <position position="33"/>
    </location>
    <ligand>
        <name>substrate</name>
    </ligand>
</feature>
<feature type="binding site" evidence="11">
    <location>
        <position position="339"/>
    </location>
    <ligand>
        <name>ATP</name>
        <dbReference type="ChEBI" id="CHEBI:30616"/>
    </ligand>
</feature>
<evidence type="ECO:0000256" key="12">
    <source>
        <dbReference type="PIRSR" id="PIRSR001558-2"/>
    </source>
</evidence>
<comment type="subunit">
    <text evidence="3">Homodimer.</text>
</comment>
<keyword evidence="5 10" id="KW-0317">Glutathione biosynthesis</keyword>
<evidence type="ECO:0000256" key="1">
    <source>
        <dbReference type="ARBA" id="ARBA00004965"/>
    </source>
</evidence>
<dbReference type="InterPro" id="IPR037013">
    <property type="entry name" value="GSH-S_sub-bd_sf"/>
</dbReference>
<dbReference type="InterPro" id="IPR014049">
    <property type="entry name" value="Glutathione_synthase_N_euk"/>
</dbReference>
<comment type="similarity">
    <text evidence="2 10">Belongs to the eukaryotic GSH synthase family.</text>
</comment>
<dbReference type="AlphaFoldDB" id="A0AAD5UH90"/>
<evidence type="ECO:0000256" key="3">
    <source>
        <dbReference type="ARBA" id="ARBA00011738"/>
    </source>
</evidence>
<feature type="binding site" evidence="13">
    <location>
        <begin position="129"/>
        <end position="131"/>
    </location>
    <ligand>
        <name>substrate</name>
    </ligand>
</feature>
<keyword evidence="6 10" id="KW-0479">Metal-binding</keyword>
<dbReference type="PANTHER" id="PTHR11130">
    <property type="entry name" value="GLUTATHIONE SYNTHETASE"/>
    <property type="match status" value="1"/>
</dbReference>
<dbReference type="EC" id="6.3.2.3" evidence="10"/>
<evidence type="ECO:0000256" key="10">
    <source>
        <dbReference type="PIRNR" id="PIRNR001558"/>
    </source>
</evidence>
<feature type="binding site" evidence="11">
    <location>
        <position position="135"/>
    </location>
    <ligand>
        <name>substrate</name>
    </ligand>
</feature>
<proteinExistence type="inferred from homology"/>
<evidence type="ECO:0000256" key="4">
    <source>
        <dbReference type="ARBA" id="ARBA00022598"/>
    </source>
</evidence>
<keyword evidence="16" id="KW-1185">Reference proteome</keyword>
<dbReference type="SUPFAM" id="SSF56059">
    <property type="entry name" value="Glutathione synthetase ATP-binding domain-like"/>
    <property type="match status" value="1"/>
</dbReference>
<feature type="binding site" evidence="13">
    <location>
        <begin position="375"/>
        <end position="376"/>
    </location>
    <ligand>
        <name>substrate</name>
    </ligand>
</feature>
<dbReference type="PIRSF" id="PIRSF001558">
    <property type="entry name" value="GSHase"/>
    <property type="match status" value="1"/>
</dbReference>
<dbReference type="GO" id="GO:0005524">
    <property type="term" value="F:ATP binding"/>
    <property type="evidence" value="ECO:0007669"/>
    <property type="project" value="UniProtKB-UniRule"/>
</dbReference>
<keyword evidence="7 10" id="KW-0547">Nucleotide-binding</keyword>
<feature type="domain" description="Glutathione synthase substrate-binding" evidence="14">
    <location>
        <begin position="120"/>
        <end position="220"/>
    </location>
</feature>
<sequence length="388" mass="43464">MKSLSESDEFTHRVYDIYKSKASKQTIWMGIHRSDYLVHFDKQPMIKQVELNTIASSFSSLSSKTDLLHRYLANRTDFFNEFAPEHLDIKTSAFPKNESGTAVASGLAKAHSLYGVPGAKVLMVVQPNENNIFDQRWIEQELFTTHGVKVIRRSLYEISQLATLEGPENRLHIGADEIAVTYFRAGYGPGDYPTDFEWEARATIEESFSIKCPNAAYHLVGSKKMQQVLAMPNMLEKFLNKEHSELLRSSFTGLYPLDSSPEGIQAYENALKDPLKYVLKPQREGGGNNYYGQDIVVQLNKMTAKERSGFILMDLIKPPPLRNSLVRRGQLSDAEVISELGIYGIWIGDRDVCLLNTSGGHLLRTKSSNSNEGGVAAGFAVLDSPFLI</sequence>
<dbReference type="Gene3D" id="3.30.1490.80">
    <property type="match status" value="1"/>
</dbReference>
<dbReference type="SUPFAM" id="SSF52440">
    <property type="entry name" value="PreATP-grasp domain"/>
    <property type="match status" value="1"/>
</dbReference>
<comment type="cofactor">
    <cofactor evidence="10 12">
        <name>Mg(2+)</name>
        <dbReference type="ChEBI" id="CHEBI:18420"/>
    </cofactor>
    <text evidence="10 12">Binds 1 Mg(2+) ion per subunit.</text>
</comment>
<feature type="binding site" evidence="12">
    <location>
        <position position="52"/>
    </location>
    <ligand>
        <name>Mg(2+)</name>
        <dbReference type="ChEBI" id="CHEBI:18420"/>
    </ligand>
</feature>
<reference evidence="15" key="1">
    <citation type="submission" date="2020-05" db="EMBL/GenBank/DDBJ databases">
        <title>Phylogenomic resolution of chytrid fungi.</title>
        <authorList>
            <person name="Stajich J.E."/>
            <person name="Amses K."/>
            <person name="Simmons R."/>
            <person name="Seto K."/>
            <person name="Myers J."/>
            <person name="Bonds A."/>
            <person name="Quandt C.A."/>
            <person name="Barry K."/>
            <person name="Liu P."/>
            <person name="Grigoriev I."/>
            <person name="Longcore J.E."/>
            <person name="James T.Y."/>
        </authorList>
    </citation>
    <scope>NUCLEOTIDE SEQUENCE</scope>
    <source>
        <strain evidence="15">PLAUS21</strain>
    </source>
</reference>
<dbReference type="Gene3D" id="3.40.50.1760">
    <property type="entry name" value="Glutathione synthase, substrate-binding domain superfamily, eukaryotic"/>
    <property type="match status" value="1"/>
</dbReference>
<evidence type="ECO:0000256" key="11">
    <source>
        <dbReference type="PIRSR" id="PIRSR001558-1"/>
    </source>
</evidence>
<dbReference type="EMBL" id="JADGKB010000031">
    <property type="protein sequence ID" value="KAJ3258080.1"/>
    <property type="molecule type" value="Genomic_DNA"/>
</dbReference>
<dbReference type="InterPro" id="IPR005615">
    <property type="entry name" value="Glutathione_synthase"/>
</dbReference>
<dbReference type="InterPro" id="IPR014709">
    <property type="entry name" value="Glutathione_synthase_C_euk"/>
</dbReference>
<feature type="binding site" evidence="11">
    <location>
        <position position="364"/>
    </location>
    <ligand>
        <name>substrate</name>
    </ligand>
</feature>
<feature type="binding site" evidence="13">
    <location>
        <begin position="54"/>
        <end position="57"/>
    </location>
    <ligand>
        <name>substrate</name>
    </ligand>
</feature>
<feature type="binding site" evidence="11">
    <location>
        <begin position="313"/>
        <end position="316"/>
    </location>
    <ligand>
        <name>ATP</name>
        <dbReference type="ChEBI" id="CHEBI:30616"/>
    </ligand>
</feature>
<feature type="binding site" evidence="11">
    <location>
        <position position="291"/>
    </location>
    <ligand>
        <name>ATP</name>
        <dbReference type="ChEBI" id="CHEBI:30616"/>
    </ligand>
</feature>
<dbReference type="Gene3D" id="3.30.1490.50">
    <property type="match status" value="1"/>
</dbReference>
<evidence type="ECO:0000256" key="8">
    <source>
        <dbReference type="ARBA" id="ARBA00022840"/>
    </source>
</evidence>
<feature type="binding site" evidence="11">
    <location>
        <begin position="280"/>
        <end position="289"/>
    </location>
    <ligand>
        <name>ATP</name>
        <dbReference type="ChEBI" id="CHEBI:30616"/>
    </ligand>
</feature>
<keyword evidence="8 10" id="KW-0067">ATP-binding</keyword>
<feature type="binding site" evidence="12">
    <location>
        <position position="50"/>
    </location>
    <ligand>
        <name>Mg(2+)</name>
        <dbReference type="ChEBI" id="CHEBI:18420"/>
    </ligand>
</feature>
<dbReference type="GO" id="GO:0004363">
    <property type="term" value="F:glutathione synthase activity"/>
    <property type="evidence" value="ECO:0007669"/>
    <property type="project" value="UniProtKB-UniRule"/>
</dbReference>